<feature type="compositionally biased region" description="Polar residues" evidence="4">
    <location>
        <begin position="1"/>
        <end position="18"/>
    </location>
</feature>
<accession>A0AAD9FVD0</accession>
<dbReference type="InterPro" id="IPR022842">
    <property type="entry name" value="RNAP_Rpo3/Rpb3/RPAC1"/>
</dbReference>
<dbReference type="InterPro" id="IPR036603">
    <property type="entry name" value="RBP11-like"/>
</dbReference>
<dbReference type="InterPro" id="IPR011263">
    <property type="entry name" value="DNA-dir_RNA_pol_RpoA/D/Rpb3"/>
</dbReference>
<dbReference type="CDD" id="cd07031">
    <property type="entry name" value="RNAP_II_RPB3"/>
    <property type="match status" value="1"/>
</dbReference>
<comment type="caution">
    <text evidence="6">The sequence shown here is derived from an EMBL/GenBank/DDBJ whole genome shotgun (WGS) entry which is preliminary data.</text>
</comment>
<dbReference type="SUPFAM" id="SSF56553">
    <property type="entry name" value="Insert subdomain of RNA polymerase alpha subunit"/>
    <property type="match status" value="1"/>
</dbReference>
<dbReference type="InterPro" id="IPR050518">
    <property type="entry name" value="Rpo3/RPB3_RNA_Pol_subunit"/>
</dbReference>
<feature type="domain" description="DNA-directed RNA polymerase RpoA/D/Rpb3-type" evidence="5">
    <location>
        <begin position="44"/>
        <end position="318"/>
    </location>
</feature>
<organism evidence="6 7">
    <name type="scientific">Papiliotrema laurentii</name>
    <name type="common">Cryptococcus laurentii</name>
    <dbReference type="NCBI Taxonomy" id="5418"/>
    <lineage>
        <taxon>Eukaryota</taxon>
        <taxon>Fungi</taxon>
        <taxon>Dikarya</taxon>
        <taxon>Basidiomycota</taxon>
        <taxon>Agaricomycotina</taxon>
        <taxon>Tremellomycetes</taxon>
        <taxon>Tremellales</taxon>
        <taxon>Rhynchogastremaceae</taxon>
        <taxon>Papiliotrema</taxon>
    </lineage>
</organism>
<dbReference type="SUPFAM" id="SSF55257">
    <property type="entry name" value="RBP11-like subunits of RNA polymerase"/>
    <property type="match status" value="1"/>
</dbReference>
<protein>
    <submittedName>
        <fullName evidence="6">DNA-directed RNA polymerase</fullName>
    </submittedName>
</protein>
<dbReference type="PANTHER" id="PTHR11800">
    <property type="entry name" value="DNA-DIRECTED RNA POLYMERASE"/>
    <property type="match status" value="1"/>
</dbReference>
<dbReference type="Pfam" id="PF01000">
    <property type="entry name" value="RNA_pol_A_bac"/>
    <property type="match status" value="1"/>
</dbReference>
<dbReference type="EMBL" id="JAODAN010000001">
    <property type="protein sequence ID" value="KAK1926956.1"/>
    <property type="molecule type" value="Genomic_DNA"/>
</dbReference>
<keyword evidence="2" id="KW-0804">Transcription</keyword>
<comment type="similarity">
    <text evidence="3">Belongs to the archaeal Rpo3/eukaryotic RPB3 RNA polymerase subunit family.</text>
</comment>
<dbReference type="GO" id="GO:0006366">
    <property type="term" value="P:transcription by RNA polymerase II"/>
    <property type="evidence" value="ECO:0007669"/>
    <property type="project" value="TreeGrafter"/>
</dbReference>
<keyword evidence="7" id="KW-1185">Reference proteome</keyword>
<evidence type="ECO:0000256" key="1">
    <source>
        <dbReference type="ARBA" id="ARBA00022478"/>
    </source>
</evidence>
<gene>
    <name evidence="6" type="ORF">DB88DRAFT_476211</name>
</gene>
<dbReference type="HAMAP" id="MF_00320">
    <property type="entry name" value="RNApol_arch_Rpo3"/>
    <property type="match status" value="1"/>
</dbReference>
<dbReference type="SMART" id="SM00662">
    <property type="entry name" value="RPOLD"/>
    <property type="match status" value="1"/>
</dbReference>
<keyword evidence="1 6" id="KW-0240">DNA-directed RNA polymerase</keyword>
<name>A0AAD9FVD0_PAPLA</name>
<proteinExistence type="inferred from homology"/>
<evidence type="ECO:0000313" key="6">
    <source>
        <dbReference type="EMBL" id="KAK1926956.1"/>
    </source>
</evidence>
<dbReference type="Pfam" id="PF01193">
    <property type="entry name" value="RNA_pol_L"/>
    <property type="match status" value="1"/>
</dbReference>
<evidence type="ECO:0000256" key="2">
    <source>
        <dbReference type="ARBA" id="ARBA00023163"/>
    </source>
</evidence>
<feature type="region of interest" description="Disordered" evidence="4">
    <location>
        <begin position="1"/>
        <end position="25"/>
    </location>
</feature>
<dbReference type="GO" id="GO:0003899">
    <property type="term" value="F:DNA-directed RNA polymerase activity"/>
    <property type="evidence" value="ECO:0007669"/>
    <property type="project" value="InterPro"/>
</dbReference>
<dbReference type="Gene3D" id="2.170.120.12">
    <property type="entry name" value="DNA-directed RNA polymerase, insert domain"/>
    <property type="match status" value="1"/>
</dbReference>
<dbReference type="AlphaFoldDB" id="A0AAD9FVD0"/>
<dbReference type="InterPro" id="IPR011262">
    <property type="entry name" value="DNA-dir_RNA_pol_insert"/>
</dbReference>
<dbReference type="GO" id="GO:0005665">
    <property type="term" value="C:RNA polymerase II, core complex"/>
    <property type="evidence" value="ECO:0007669"/>
    <property type="project" value="TreeGrafter"/>
</dbReference>
<evidence type="ECO:0000313" key="7">
    <source>
        <dbReference type="Proteomes" id="UP001182556"/>
    </source>
</evidence>
<dbReference type="PANTHER" id="PTHR11800:SF2">
    <property type="entry name" value="DNA-DIRECTED RNA POLYMERASE II SUBUNIT RPB3"/>
    <property type="match status" value="1"/>
</dbReference>
<sequence length="371" mass="40002">MNGYSHLNGSGPSAQPDSGNPEVVVPLGPTNQPRVLVRSLTDNEAVFHLSGVELAYANSVRRVIMADVPTITIDQVSFHQNTSPVPDEMLAHRLGMVPLISRGVTDGLRYTRDCECDEGCYYCMVTLKLKVSYMNGEPGNFMSVTSDMLEVIPSPNGPPAPNPYGPTPELSPDDQQIIQNRDPDLGMPVGKGNPAVPPILLAKMSLGQEIELVCKAYKGIGKYHAKWSPLSAVGFEYDPHNKLRHTTYWYETDEKAEWPLSTNANFEQPPDPSEPFDYNAVPSTFYYNAEGVGAVPVRDVVDKGLDILVKNLAEIILAVQKETGGDEEDEEDVGGIVEPDMGGGGYDAYGAGGAPDWSGGGGYPGPGGFIR</sequence>
<reference evidence="6" key="1">
    <citation type="submission" date="2023-02" db="EMBL/GenBank/DDBJ databases">
        <title>Identification and recombinant expression of a fungal hydrolase from Papiliotrema laurentii that hydrolyzes apple cutin and clears colloidal polyester polyurethane.</title>
        <authorList>
            <consortium name="DOE Joint Genome Institute"/>
            <person name="Roman V.A."/>
            <person name="Bojanowski C."/>
            <person name="Crable B.R."/>
            <person name="Wagner D.N."/>
            <person name="Hung C.S."/>
            <person name="Nadeau L.J."/>
            <person name="Schratz L."/>
            <person name="Haridas S."/>
            <person name="Pangilinan J."/>
            <person name="Lipzen A."/>
            <person name="Na H."/>
            <person name="Yan M."/>
            <person name="Ng V."/>
            <person name="Grigoriev I.V."/>
            <person name="Spatafora J.W."/>
            <person name="Barlow D."/>
            <person name="Biffinger J."/>
            <person name="Kelley-Loughnane N."/>
            <person name="Varaljay V.A."/>
            <person name="Crookes-Goodson W.J."/>
        </authorList>
    </citation>
    <scope>NUCLEOTIDE SEQUENCE</scope>
    <source>
        <strain evidence="6">5307AH</strain>
    </source>
</reference>
<dbReference type="GO" id="GO:0046983">
    <property type="term" value="F:protein dimerization activity"/>
    <property type="evidence" value="ECO:0007669"/>
    <property type="project" value="InterPro"/>
</dbReference>
<dbReference type="InterPro" id="IPR036643">
    <property type="entry name" value="RNApol_insert_sf"/>
</dbReference>
<evidence type="ECO:0000256" key="3">
    <source>
        <dbReference type="ARBA" id="ARBA00025804"/>
    </source>
</evidence>
<evidence type="ECO:0000256" key="4">
    <source>
        <dbReference type="SAM" id="MobiDB-lite"/>
    </source>
</evidence>
<dbReference type="Proteomes" id="UP001182556">
    <property type="component" value="Unassembled WGS sequence"/>
</dbReference>
<dbReference type="Gene3D" id="3.30.1360.10">
    <property type="entry name" value="RNA polymerase, RBP11-like subunit"/>
    <property type="match status" value="1"/>
</dbReference>
<evidence type="ECO:0000259" key="5">
    <source>
        <dbReference type="SMART" id="SM00662"/>
    </source>
</evidence>